<keyword evidence="1" id="KW-1133">Transmembrane helix</keyword>
<keyword evidence="3" id="KW-1185">Reference proteome</keyword>
<dbReference type="eggNOG" id="ENOG5032TB7">
    <property type="taxonomic scope" value="Bacteria"/>
</dbReference>
<feature type="transmembrane region" description="Helical" evidence="1">
    <location>
        <begin position="21"/>
        <end position="45"/>
    </location>
</feature>
<dbReference type="AlphaFoldDB" id="I2B631"/>
<dbReference type="NCBIfam" id="NF008001">
    <property type="entry name" value="PRK10726.1"/>
    <property type="match status" value="1"/>
</dbReference>
<protein>
    <submittedName>
        <fullName evidence="2">Putative cytochrome oxidase subunit</fullName>
    </submittedName>
</protein>
<dbReference type="PATRIC" id="fig|630626.3.peg.845"/>
<dbReference type="Proteomes" id="UP000001955">
    <property type="component" value="Chromosome"/>
</dbReference>
<sequence>MRNGSNLFLSRAYGPQTDDETAWSLSGGIMGFIAWLLALALPFAVYGSNTLFFFLYTWPFFLALMPVAVVVGVAMHSLLAQRMLYSGAATLVTVAVMFGILFLWLPG</sequence>
<evidence type="ECO:0000313" key="3">
    <source>
        <dbReference type="Proteomes" id="UP000001955"/>
    </source>
</evidence>
<dbReference type="InterPro" id="IPR022721">
    <property type="entry name" value="DUF3561"/>
</dbReference>
<dbReference type="STRING" id="630626.EBL_c08650"/>
<name>I2B631_SHIBC</name>
<reference evidence="2 3" key="1">
    <citation type="journal article" date="2012" name="J. Bacteriol.">
        <title>Complete genome sequence of the B12-producing Shimwellia blattae strain DSM 4481, isolated from a cockroach.</title>
        <authorList>
            <person name="Brzuszkiewicz E."/>
            <person name="Waschkowitz T."/>
            <person name="Wiezer A."/>
            <person name="Daniel R."/>
        </authorList>
    </citation>
    <scope>NUCLEOTIDE SEQUENCE [LARGE SCALE GENOMIC DNA]</scope>
    <source>
        <strain evidence="3">ATCC 29907 / DSM 4481 / JCM 1650 / NBRC 105725 / CDC 9005-74</strain>
    </source>
</reference>
<keyword evidence="1" id="KW-0472">Membrane</keyword>
<accession>I2B631</accession>
<dbReference type="KEGG" id="ebt:EBL_c08650"/>
<feature type="transmembrane region" description="Helical" evidence="1">
    <location>
        <begin position="51"/>
        <end position="71"/>
    </location>
</feature>
<accession>K6W2L3</accession>
<dbReference type="RefSeq" id="WP_002442455.1">
    <property type="nucleotide sequence ID" value="NC_017910.1"/>
</dbReference>
<keyword evidence="1" id="KW-0812">Transmembrane</keyword>
<dbReference type="Pfam" id="PF12084">
    <property type="entry name" value="DUF3561"/>
    <property type="match status" value="1"/>
</dbReference>
<dbReference type="EMBL" id="CP001560">
    <property type="protein sequence ID" value="AFJ45985.1"/>
    <property type="molecule type" value="Genomic_DNA"/>
</dbReference>
<evidence type="ECO:0000256" key="1">
    <source>
        <dbReference type="SAM" id="Phobius"/>
    </source>
</evidence>
<organism evidence="2 3">
    <name type="scientific">Shimwellia blattae (strain ATCC 29907 / DSM 4481 / JCM 1650 / NBRC 105725 / CDC 9005-74)</name>
    <name type="common">Escherichia blattae</name>
    <dbReference type="NCBI Taxonomy" id="630626"/>
    <lineage>
        <taxon>Bacteria</taxon>
        <taxon>Pseudomonadati</taxon>
        <taxon>Pseudomonadota</taxon>
        <taxon>Gammaproteobacteria</taxon>
        <taxon>Enterobacterales</taxon>
        <taxon>Enterobacteriaceae</taxon>
        <taxon>Shimwellia</taxon>
    </lineage>
</organism>
<gene>
    <name evidence="2" type="primary">ygbE</name>
    <name evidence="2" type="ordered locus">EBL_c08650</name>
</gene>
<dbReference type="OrthoDB" id="6414990at2"/>
<evidence type="ECO:0000313" key="2">
    <source>
        <dbReference type="EMBL" id="AFJ45985.1"/>
    </source>
</evidence>
<dbReference type="HOGENOM" id="CLU_172652_0_0_6"/>
<feature type="transmembrane region" description="Helical" evidence="1">
    <location>
        <begin position="83"/>
        <end position="105"/>
    </location>
</feature>
<proteinExistence type="predicted"/>